<protein>
    <submittedName>
        <fullName evidence="2">Uncharacterized protein</fullName>
    </submittedName>
</protein>
<evidence type="ECO:0000313" key="3">
    <source>
        <dbReference type="Proteomes" id="UP000290289"/>
    </source>
</evidence>
<name>A0A498IY53_MALDO</name>
<feature type="region of interest" description="Disordered" evidence="1">
    <location>
        <begin position="1"/>
        <end position="32"/>
    </location>
</feature>
<dbReference type="EMBL" id="RDQH01000336">
    <property type="protein sequence ID" value="RXH88140.1"/>
    <property type="molecule type" value="Genomic_DNA"/>
</dbReference>
<dbReference type="Proteomes" id="UP000290289">
    <property type="component" value="Chromosome 10"/>
</dbReference>
<sequence length="32" mass="3403">MKPEICMNGASPNNKPLLLMDSKQASTKAVGK</sequence>
<accession>A0A498IY53</accession>
<comment type="caution">
    <text evidence="2">The sequence shown here is derived from an EMBL/GenBank/DDBJ whole genome shotgun (WGS) entry which is preliminary data.</text>
</comment>
<reference evidence="2 3" key="1">
    <citation type="submission" date="2018-10" db="EMBL/GenBank/DDBJ databases">
        <title>A high-quality apple genome assembly.</title>
        <authorList>
            <person name="Hu J."/>
        </authorList>
    </citation>
    <scope>NUCLEOTIDE SEQUENCE [LARGE SCALE GENOMIC DNA]</scope>
    <source>
        <strain evidence="3">cv. HFTH1</strain>
        <tissue evidence="2">Young leaf</tissue>
    </source>
</reference>
<organism evidence="2 3">
    <name type="scientific">Malus domestica</name>
    <name type="common">Apple</name>
    <name type="synonym">Pyrus malus</name>
    <dbReference type="NCBI Taxonomy" id="3750"/>
    <lineage>
        <taxon>Eukaryota</taxon>
        <taxon>Viridiplantae</taxon>
        <taxon>Streptophyta</taxon>
        <taxon>Embryophyta</taxon>
        <taxon>Tracheophyta</taxon>
        <taxon>Spermatophyta</taxon>
        <taxon>Magnoliopsida</taxon>
        <taxon>eudicotyledons</taxon>
        <taxon>Gunneridae</taxon>
        <taxon>Pentapetalae</taxon>
        <taxon>rosids</taxon>
        <taxon>fabids</taxon>
        <taxon>Rosales</taxon>
        <taxon>Rosaceae</taxon>
        <taxon>Amygdaloideae</taxon>
        <taxon>Maleae</taxon>
        <taxon>Malus</taxon>
    </lineage>
</organism>
<keyword evidence="3" id="KW-1185">Reference proteome</keyword>
<feature type="compositionally biased region" description="Polar residues" evidence="1">
    <location>
        <begin position="23"/>
        <end position="32"/>
    </location>
</feature>
<proteinExistence type="predicted"/>
<gene>
    <name evidence="2" type="ORF">DVH24_042211</name>
</gene>
<evidence type="ECO:0000256" key="1">
    <source>
        <dbReference type="SAM" id="MobiDB-lite"/>
    </source>
</evidence>
<dbReference type="AlphaFoldDB" id="A0A498IY53"/>
<evidence type="ECO:0000313" key="2">
    <source>
        <dbReference type="EMBL" id="RXH88140.1"/>
    </source>
</evidence>